<sequence>MAAYRASVIALAKRPSAFIPILTSLAAFALTMGTIAVAGPVRESDEGAIAHIYQLLVVGELPVLGFFILKWLRRDVRAALTVLAIQGAVLGLAMFPAWYFGL</sequence>
<proteinExistence type="predicted"/>
<comment type="caution">
    <text evidence="2">The sequence shown here is derived from an EMBL/GenBank/DDBJ whole genome shotgun (WGS) entry which is preliminary data.</text>
</comment>
<name>A0A2T3XVU4_9BURK</name>
<protein>
    <submittedName>
        <fullName evidence="2">Uncharacterized protein</fullName>
    </submittedName>
</protein>
<dbReference type="EMBL" id="PYUC01000005">
    <property type="protein sequence ID" value="PTB20621.1"/>
    <property type="molecule type" value="Genomic_DNA"/>
</dbReference>
<reference evidence="2 3" key="1">
    <citation type="submission" date="2018-03" db="EMBL/GenBank/DDBJ databases">
        <title>Whole genome analyses suggest that Burkholderia sensu lato contains two further novel genera in the rhizoxinica-symbiotica group Mycetohabitans gen. nov., and Trinickia gen. nov.: implications for the evolution of diazotrophy and nodulation in the Burkholderiaceae.</title>
        <authorList>
            <person name="Estrada De Los Santos P."/>
            <person name="Palmer M."/>
            <person name="Chavez-Ramirez B."/>
            <person name="Steenkamp E.T."/>
            <person name="Hirsch A.M."/>
            <person name="Manyaka P."/>
            <person name="Maluk M."/>
            <person name="Lafos M."/>
            <person name="Crook M."/>
            <person name="Gross E."/>
            <person name="Simon M.F."/>
            <person name="Bueno Dos Reis Junior F."/>
            <person name="Poole P.S."/>
            <person name="Venter S.N."/>
            <person name="James E.K."/>
        </authorList>
    </citation>
    <scope>NUCLEOTIDE SEQUENCE [LARGE SCALE GENOMIC DNA]</scope>
    <source>
        <strain evidence="2 3">JPY-366</strain>
    </source>
</reference>
<evidence type="ECO:0000256" key="1">
    <source>
        <dbReference type="SAM" id="Phobius"/>
    </source>
</evidence>
<evidence type="ECO:0000313" key="2">
    <source>
        <dbReference type="EMBL" id="PTB20621.1"/>
    </source>
</evidence>
<dbReference type="RefSeq" id="WP_146166205.1">
    <property type="nucleotide sequence ID" value="NZ_PYUC01000005.1"/>
</dbReference>
<keyword evidence="1" id="KW-1133">Transmembrane helix</keyword>
<evidence type="ECO:0000313" key="3">
    <source>
        <dbReference type="Proteomes" id="UP000240638"/>
    </source>
</evidence>
<feature type="transmembrane region" description="Helical" evidence="1">
    <location>
        <begin position="76"/>
        <end position="100"/>
    </location>
</feature>
<keyword evidence="1" id="KW-0812">Transmembrane</keyword>
<dbReference type="Proteomes" id="UP000240638">
    <property type="component" value="Unassembled WGS sequence"/>
</dbReference>
<accession>A0A2T3XVU4</accession>
<dbReference type="AlphaFoldDB" id="A0A2T3XVU4"/>
<feature type="transmembrane region" description="Helical" evidence="1">
    <location>
        <begin position="48"/>
        <end position="69"/>
    </location>
</feature>
<organism evidence="2 3">
    <name type="scientific">Trinickia symbiotica</name>
    <dbReference type="NCBI Taxonomy" id="863227"/>
    <lineage>
        <taxon>Bacteria</taxon>
        <taxon>Pseudomonadati</taxon>
        <taxon>Pseudomonadota</taxon>
        <taxon>Betaproteobacteria</taxon>
        <taxon>Burkholderiales</taxon>
        <taxon>Burkholderiaceae</taxon>
        <taxon>Trinickia</taxon>
    </lineage>
</organism>
<keyword evidence="1" id="KW-0472">Membrane</keyword>
<gene>
    <name evidence="2" type="ORF">C9I57_12390</name>
</gene>